<dbReference type="GO" id="GO:0060236">
    <property type="term" value="P:regulation of mitotic spindle organization"/>
    <property type="evidence" value="ECO:0007669"/>
    <property type="project" value="InterPro"/>
</dbReference>
<dbReference type="Pfam" id="PF12214">
    <property type="entry name" value="TPX2_importin"/>
    <property type="match status" value="1"/>
</dbReference>
<dbReference type="GO" id="GO:0008017">
    <property type="term" value="F:microtubule binding"/>
    <property type="evidence" value="ECO:0007669"/>
    <property type="project" value="TreeGrafter"/>
</dbReference>
<accession>A0AA88D1U4</accession>
<feature type="domain" description="TPX2 central" evidence="2">
    <location>
        <begin position="208"/>
        <end position="359"/>
    </location>
</feature>
<sequence>MEEEELAEFVRETFAVEEIDMDYEFDAAKFFDFSRVETDSEAGEAERWFETSGNDPPSPIIIKLNWRNGIPIGVVNTSALSKDVEDVNANDCGLNNHLSQDCISQSKAKSNLSRSSTLMKPTASHLAKLNQLHLVPSIRSLRLGKKIGSVDEKSSHNSSVIDELATKRQKLEAGYLSKEAQLKHQALLLHKVAKKVQFGGVPANARPKATIPREPDLKTAHRAERRWYKIKAESGEEVKSNVHTFKAYPLNRKILESPLLPLTRRSKPQLPEFQVFHLKTSERAMQNKFNNETNIHPYSSSLQNKNTEVRRSNFGRSFREDKCQTVYGFKACSPNKKIISTNGKSPLSQHAKQATTVTRGLNYSTDKRIQDEPPIYLFSKLGITSETKQNTKTQSTKPLPTEGTREKTPGSFQEHEMIDVIRERSQRLIGGKNFEYCGHDRRIPELQLYFNR</sequence>
<dbReference type="AlphaFoldDB" id="A0AA88D1U4"/>
<comment type="caution">
    <text evidence="3">The sequence shown here is derived from an EMBL/GenBank/DDBJ whole genome shotgun (WGS) entry which is preliminary data.</text>
</comment>
<evidence type="ECO:0000259" key="2">
    <source>
        <dbReference type="Pfam" id="PF12214"/>
    </source>
</evidence>
<dbReference type="GO" id="GO:0030295">
    <property type="term" value="F:protein kinase activator activity"/>
    <property type="evidence" value="ECO:0007669"/>
    <property type="project" value="TreeGrafter"/>
</dbReference>
<dbReference type="PANTHER" id="PTHR14326">
    <property type="entry name" value="TARGETING PROTEIN FOR XKLP2"/>
    <property type="match status" value="1"/>
</dbReference>
<name>A0AA88D1U4_FICCA</name>
<organism evidence="3 4">
    <name type="scientific">Ficus carica</name>
    <name type="common">Common fig</name>
    <dbReference type="NCBI Taxonomy" id="3494"/>
    <lineage>
        <taxon>Eukaryota</taxon>
        <taxon>Viridiplantae</taxon>
        <taxon>Streptophyta</taxon>
        <taxon>Embryophyta</taxon>
        <taxon>Tracheophyta</taxon>
        <taxon>Spermatophyta</taxon>
        <taxon>Magnoliopsida</taxon>
        <taxon>eudicotyledons</taxon>
        <taxon>Gunneridae</taxon>
        <taxon>Pentapetalae</taxon>
        <taxon>rosids</taxon>
        <taxon>fabids</taxon>
        <taxon>Rosales</taxon>
        <taxon>Moraceae</taxon>
        <taxon>Ficeae</taxon>
        <taxon>Ficus</taxon>
    </lineage>
</organism>
<evidence type="ECO:0000313" key="3">
    <source>
        <dbReference type="EMBL" id="GMN40885.1"/>
    </source>
</evidence>
<proteinExistence type="predicted"/>
<feature type="compositionally biased region" description="Polar residues" evidence="1">
    <location>
        <begin position="387"/>
        <end position="398"/>
    </location>
</feature>
<protein>
    <recommendedName>
        <fullName evidence="2">TPX2 central domain-containing protein</fullName>
    </recommendedName>
</protein>
<dbReference type="PANTHER" id="PTHR14326:SF55">
    <property type="entry name" value="CELL CYCLE REGULATED MICROTUBULE ASSOCIATED PROTEIN"/>
    <property type="match status" value="1"/>
</dbReference>
<evidence type="ECO:0000313" key="4">
    <source>
        <dbReference type="Proteomes" id="UP001187192"/>
    </source>
</evidence>
<dbReference type="Proteomes" id="UP001187192">
    <property type="component" value="Unassembled WGS sequence"/>
</dbReference>
<feature type="region of interest" description="Disordered" evidence="1">
    <location>
        <begin position="387"/>
        <end position="411"/>
    </location>
</feature>
<dbReference type="InterPro" id="IPR009675">
    <property type="entry name" value="TPX2_fam"/>
</dbReference>
<gene>
    <name evidence="3" type="ORF">TIFTF001_010106</name>
</gene>
<evidence type="ECO:0000256" key="1">
    <source>
        <dbReference type="SAM" id="MobiDB-lite"/>
    </source>
</evidence>
<dbReference type="GO" id="GO:0005880">
    <property type="term" value="C:nuclear microtubule"/>
    <property type="evidence" value="ECO:0007669"/>
    <property type="project" value="TreeGrafter"/>
</dbReference>
<dbReference type="EMBL" id="BTGU01000012">
    <property type="protein sequence ID" value="GMN40885.1"/>
    <property type="molecule type" value="Genomic_DNA"/>
</dbReference>
<dbReference type="GO" id="GO:0090307">
    <property type="term" value="P:mitotic spindle assembly"/>
    <property type="evidence" value="ECO:0007669"/>
    <property type="project" value="TreeGrafter"/>
</dbReference>
<keyword evidence="4" id="KW-1185">Reference proteome</keyword>
<reference evidence="3" key="1">
    <citation type="submission" date="2023-07" db="EMBL/GenBank/DDBJ databases">
        <title>draft genome sequence of fig (Ficus carica).</title>
        <authorList>
            <person name="Takahashi T."/>
            <person name="Nishimura K."/>
        </authorList>
    </citation>
    <scope>NUCLEOTIDE SEQUENCE</scope>
</reference>
<dbReference type="GO" id="GO:0005819">
    <property type="term" value="C:spindle"/>
    <property type="evidence" value="ECO:0007669"/>
    <property type="project" value="InterPro"/>
</dbReference>
<dbReference type="InterPro" id="IPR027330">
    <property type="entry name" value="TPX2_central_dom"/>
</dbReference>